<keyword evidence="4" id="KW-1185">Reference proteome</keyword>
<comment type="caution">
    <text evidence="3">The sequence shown here is derived from an EMBL/GenBank/DDBJ whole genome shotgun (WGS) entry which is preliminary data.</text>
</comment>
<dbReference type="Pfam" id="PF14559">
    <property type="entry name" value="TPR_19"/>
    <property type="match status" value="1"/>
</dbReference>
<evidence type="ECO:0000313" key="3">
    <source>
        <dbReference type="EMBL" id="EKF75331.1"/>
    </source>
</evidence>
<keyword evidence="2" id="KW-0732">Signal</keyword>
<dbReference type="InterPro" id="IPR011990">
    <property type="entry name" value="TPR-like_helical_dom_sf"/>
</dbReference>
<sequence length="149" mass="16155">MVQGLVRLTLLAALLAGCAMQPVQEETQAPVTAEQQLQGSPALSLYEHARQARSQGNNSAAERYLERALTMAPDASWLYRELADLHLSEGDARGAEGFALRALRLAPDNDAYRAGLWELVATARSRQGDEQGARAARDNADRLRQPASA</sequence>
<evidence type="ECO:0000313" key="4">
    <source>
        <dbReference type="Proteomes" id="UP000010164"/>
    </source>
</evidence>
<dbReference type="SMART" id="SM00028">
    <property type="entry name" value="TPR"/>
    <property type="match status" value="2"/>
</dbReference>
<dbReference type="Gene3D" id="1.25.40.10">
    <property type="entry name" value="Tetratricopeptide repeat domain"/>
    <property type="match status" value="1"/>
</dbReference>
<proteinExistence type="predicted"/>
<dbReference type="STRING" id="1177179.A11A3_03204"/>
<name>L0WE71_9GAMM</name>
<dbReference type="PATRIC" id="fig|1177179.3.peg.640"/>
<dbReference type="RefSeq" id="WP_008927827.1">
    <property type="nucleotide sequence ID" value="NZ_AMRJ01000003.1"/>
</dbReference>
<feature type="region of interest" description="Disordered" evidence="1">
    <location>
        <begin position="123"/>
        <end position="149"/>
    </location>
</feature>
<dbReference type="EMBL" id="AMRJ01000003">
    <property type="protein sequence ID" value="EKF75331.1"/>
    <property type="molecule type" value="Genomic_DNA"/>
</dbReference>
<feature type="signal peptide" evidence="2">
    <location>
        <begin position="1"/>
        <end position="25"/>
    </location>
</feature>
<dbReference type="AlphaFoldDB" id="L0WE71"/>
<dbReference type="PROSITE" id="PS51257">
    <property type="entry name" value="PROKAR_LIPOPROTEIN"/>
    <property type="match status" value="1"/>
</dbReference>
<evidence type="ECO:0000256" key="2">
    <source>
        <dbReference type="SAM" id="SignalP"/>
    </source>
</evidence>
<accession>L0WE71</accession>
<dbReference type="SUPFAM" id="SSF48452">
    <property type="entry name" value="TPR-like"/>
    <property type="match status" value="1"/>
</dbReference>
<evidence type="ECO:0000256" key="1">
    <source>
        <dbReference type="SAM" id="MobiDB-lite"/>
    </source>
</evidence>
<organism evidence="3 4">
    <name type="scientific">Alcanivorax hongdengensis A-11-3</name>
    <dbReference type="NCBI Taxonomy" id="1177179"/>
    <lineage>
        <taxon>Bacteria</taxon>
        <taxon>Pseudomonadati</taxon>
        <taxon>Pseudomonadota</taxon>
        <taxon>Gammaproteobacteria</taxon>
        <taxon>Oceanospirillales</taxon>
        <taxon>Alcanivoracaceae</taxon>
        <taxon>Alcanivorax</taxon>
    </lineage>
</organism>
<protein>
    <submittedName>
        <fullName evidence="3">Uncharacterized protein</fullName>
    </submittedName>
</protein>
<feature type="chain" id="PRO_5003947930" evidence="2">
    <location>
        <begin position="26"/>
        <end position="149"/>
    </location>
</feature>
<reference evidence="3 4" key="1">
    <citation type="journal article" date="2012" name="J. Bacteriol.">
        <title>Genome Sequence of the Alkane-Degrading Bacterium Alcanivorax hongdengensis Type Strain A-11-3.</title>
        <authorList>
            <person name="Lai Q."/>
            <person name="Shao Z."/>
        </authorList>
    </citation>
    <scope>NUCLEOTIDE SEQUENCE [LARGE SCALE GENOMIC DNA]</scope>
    <source>
        <strain evidence="3 4">A-11-3</strain>
    </source>
</reference>
<dbReference type="InterPro" id="IPR019734">
    <property type="entry name" value="TPR_rpt"/>
</dbReference>
<dbReference type="eggNOG" id="COG4783">
    <property type="taxonomic scope" value="Bacteria"/>
</dbReference>
<dbReference type="Proteomes" id="UP000010164">
    <property type="component" value="Unassembled WGS sequence"/>
</dbReference>
<feature type="compositionally biased region" description="Basic and acidic residues" evidence="1">
    <location>
        <begin position="126"/>
        <end position="149"/>
    </location>
</feature>
<gene>
    <name evidence="3" type="ORF">A11A3_03204</name>
</gene>